<reference evidence="3" key="1">
    <citation type="submission" date="2019-10" db="EMBL/GenBank/DDBJ databases">
        <authorList>
            <consortium name="DOE Joint Genome Institute"/>
            <person name="Kuo A."/>
            <person name="Miyauchi S."/>
            <person name="Kiss E."/>
            <person name="Drula E."/>
            <person name="Kohler A."/>
            <person name="Sanchez-Garcia M."/>
            <person name="Andreopoulos B."/>
            <person name="Barry K.W."/>
            <person name="Bonito G."/>
            <person name="Buee M."/>
            <person name="Carver A."/>
            <person name="Chen C."/>
            <person name="Cichocki N."/>
            <person name="Clum A."/>
            <person name="Culley D."/>
            <person name="Crous P.W."/>
            <person name="Fauchery L."/>
            <person name="Girlanda M."/>
            <person name="Hayes R."/>
            <person name="Keri Z."/>
            <person name="LaButti K."/>
            <person name="Lipzen A."/>
            <person name="Lombard V."/>
            <person name="Magnuson J."/>
            <person name="Maillard F."/>
            <person name="Morin E."/>
            <person name="Murat C."/>
            <person name="Nolan M."/>
            <person name="Ohm R."/>
            <person name="Pangilinan J."/>
            <person name="Pereira M."/>
            <person name="Perotto S."/>
            <person name="Peter M."/>
            <person name="Riley R."/>
            <person name="Sitrit Y."/>
            <person name="Stielow B."/>
            <person name="Szollosi G."/>
            <person name="Zifcakova L."/>
            <person name="Stursova M."/>
            <person name="Spatafora J.W."/>
            <person name="Tedersoo L."/>
            <person name="Vaario L.-M."/>
            <person name="Yamada A."/>
            <person name="Yan M."/>
            <person name="Wang P."/>
            <person name="Xu J."/>
            <person name="Bruns T."/>
            <person name="Baldrian P."/>
            <person name="Vilgalys R."/>
            <person name="Henrissat B."/>
            <person name="Grigoriev I.V."/>
            <person name="Hibbett D."/>
            <person name="Nagy L.G."/>
            <person name="Martin F.M."/>
        </authorList>
    </citation>
    <scope>NUCLEOTIDE SEQUENCE</scope>
    <source>
        <strain evidence="3">BED1</strain>
    </source>
</reference>
<protein>
    <recommendedName>
        <fullName evidence="2">Fungal-type protein kinase domain-containing protein</fullName>
    </recommendedName>
</protein>
<dbReference type="Proteomes" id="UP001194468">
    <property type="component" value="Unassembled WGS sequence"/>
</dbReference>
<feature type="region of interest" description="Disordered" evidence="1">
    <location>
        <begin position="330"/>
        <end position="400"/>
    </location>
</feature>
<reference evidence="3" key="2">
    <citation type="journal article" date="2020" name="Nat. Commun.">
        <title>Large-scale genome sequencing of mycorrhizal fungi provides insights into the early evolution of symbiotic traits.</title>
        <authorList>
            <person name="Miyauchi S."/>
            <person name="Kiss E."/>
            <person name="Kuo A."/>
            <person name="Drula E."/>
            <person name="Kohler A."/>
            <person name="Sanchez-Garcia M."/>
            <person name="Morin E."/>
            <person name="Andreopoulos B."/>
            <person name="Barry K.W."/>
            <person name="Bonito G."/>
            <person name="Buee M."/>
            <person name="Carver A."/>
            <person name="Chen C."/>
            <person name="Cichocki N."/>
            <person name="Clum A."/>
            <person name="Culley D."/>
            <person name="Crous P.W."/>
            <person name="Fauchery L."/>
            <person name="Girlanda M."/>
            <person name="Hayes R.D."/>
            <person name="Keri Z."/>
            <person name="LaButti K."/>
            <person name="Lipzen A."/>
            <person name="Lombard V."/>
            <person name="Magnuson J."/>
            <person name="Maillard F."/>
            <person name="Murat C."/>
            <person name="Nolan M."/>
            <person name="Ohm R.A."/>
            <person name="Pangilinan J."/>
            <person name="Pereira M.F."/>
            <person name="Perotto S."/>
            <person name="Peter M."/>
            <person name="Pfister S."/>
            <person name="Riley R."/>
            <person name="Sitrit Y."/>
            <person name="Stielow J.B."/>
            <person name="Szollosi G."/>
            <person name="Zifcakova L."/>
            <person name="Stursova M."/>
            <person name="Spatafora J.W."/>
            <person name="Tedersoo L."/>
            <person name="Vaario L.M."/>
            <person name="Yamada A."/>
            <person name="Yan M."/>
            <person name="Wang P."/>
            <person name="Xu J."/>
            <person name="Bruns T."/>
            <person name="Baldrian P."/>
            <person name="Vilgalys R."/>
            <person name="Dunand C."/>
            <person name="Henrissat B."/>
            <person name="Grigoriev I.V."/>
            <person name="Hibbett D."/>
            <person name="Nagy L.G."/>
            <person name="Martin F.M."/>
        </authorList>
    </citation>
    <scope>NUCLEOTIDE SEQUENCE</scope>
    <source>
        <strain evidence="3">BED1</strain>
    </source>
</reference>
<feature type="compositionally biased region" description="Pro residues" evidence="1">
    <location>
        <begin position="376"/>
        <end position="400"/>
    </location>
</feature>
<sequence length="823" mass="92146">MRPPRNKYSTVDVTYKTIGSLPPPREGRGVATMDKFVSIELQGKVVNERRDAAARHSLGFFLDLIFASFTKEFADVALESLIVPLSSIPSAARRSMSSESHNNRSGSESIELYDRENKRWRWNLPLIDSPSAIQTGSESSDIPSNLQSLSSEQQVALFFNCITDAVTASRANLKAGKFFTKGSHRRQWLANWSKTSLPGSTGYSRKPDLVLVDNDAMSHDEITWLSPKVIAEYTKETFQPASRIGKTMDTKAYLVLVDQPWRRFILGLSIANCDLRVHFYDHSGRAISPAFNIHADAQHFFFIIAALAFGCRASIGFDLTVEIHPPPLKGRRRSAREIASSAKETDDDPDPTEEQSILPLTKTPDPIHHDLLSPPRAEPLPPPPTPNTFPPPSSPNPDLPPVIGKIRVGDIYYEIIDILFSSTGFIGRGTICYLARYEGVYYVIKDHWVRDLDQDGICDPMMIHEARMMEYVKDIDGVPKLHGAWVVEAEEGVPDSTSRYREEKYRKMQSPRTHVRLAMTPCARPLTMFKSKKELIICIRGVLGIIQQALERGVLHRDCSLFNTMIEDLPDGASRGFLLDWEFAVEITKWGEYSVGGTGTLPFMSVNILHQIKSAFAKSAAVTAQTIRKTASLTRVFINRPISIRHTYADDVESLLYVLIWVIVMYDGPLGHERRDIGHEKTFLSLWSEKAASDLAIARHAKFSFLIDSDRKILDDAVTPYCSNLIPLVHQWRALHKQALLTDTVVDICDIAQVLDKFIAGMPEEHPAEMAYTLNHLTTQHPPESPLPAPPVATPSGSSKRLRDDVRSMGNPPLPSKRFKSGL</sequence>
<feature type="domain" description="Fungal-type protein kinase" evidence="2">
    <location>
        <begin position="206"/>
        <end position="328"/>
    </location>
</feature>
<evidence type="ECO:0000313" key="3">
    <source>
        <dbReference type="EMBL" id="KAF8419038.1"/>
    </source>
</evidence>
<feature type="domain" description="Fungal-type protein kinase" evidence="2">
    <location>
        <begin position="412"/>
        <end position="662"/>
    </location>
</feature>
<name>A0AAD4BD30_BOLED</name>
<proteinExistence type="predicted"/>
<evidence type="ECO:0000256" key="1">
    <source>
        <dbReference type="SAM" id="MobiDB-lite"/>
    </source>
</evidence>
<dbReference type="Pfam" id="PF17667">
    <property type="entry name" value="Pkinase_fungal"/>
    <property type="match status" value="2"/>
</dbReference>
<dbReference type="InterPro" id="IPR011009">
    <property type="entry name" value="Kinase-like_dom_sf"/>
</dbReference>
<dbReference type="EMBL" id="WHUW01000185">
    <property type="protein sequence ID" value="KAF8419038.1"/>
    <property type="molecule type" value="Genomic_DNA"/>
</dbReference>
<comment type="caution">
    <text evidence="3">The sequence shown here is derived from an EMBL/GenBank/DDBJ whole genome shotgun (WGS) entry which is preliminary data.</text>
</comment>
<keyword evidence="4" id="KW-1185">Reference proteome</keyword>
<gene>
    <name evidence="3" type="ORF">L210DRAFT_3655416</name>
</gene>
<organism evidence="3 4">
    <name type="scientific">Boletus edulis BED1</name>
    <dbReference type="NCBI Taxonomy" id="1328754"/>
    <lineage>
        <taxon>Eukaryota</taxon>
        <taxon>Fungi</taxon>
        <taxon>Dikarya</taxon>
        <taxon>Basidiomycota</taxon>
        <taxon>Agaricomycotina</taxon>
        <taxon>Agaricomycetes</taxon>
        <taxon>Agaricomycetidae</taxon>
        <taxon>Boletales</taxon>
        <taxon>Boletineae</taxon>
        <taxon>Boletaceae</taxon>
        <taxon>Boletoideae</taxon>
        <taxon>Boletus</taxon>
    </lineage>
</organism>
<feature type="region of interest" description="Disordered" evidence="1">
    <location>
        <begin position="778"/>
        <end position="823"/>
    </location>
</feature>
<dbReference type="InterPro" id="IPR040976">
    <property type="entry name" value="Pkinase_fungal"/>
</dbReference>
<feature type="compositionally biased region" description="Pro residues" evidence="1">
    <location>
        <begin position="783"/>
        <end position="793"/>
    </location>
</feature>
<dbReference type="SUPFAM" id="SSF56112">
    <property type="entry name" value="Protein kinase-like (PK-like)"/>
    <property type="match status" value="1"/>
</dbReference>
<dbReference type="Gene3D" id="1.10.510.10">
    <property type="entry name" value="Transferase(Phosphotransferase) domain 1"/>
    <property type="match status" value="1"/>
</dbReference>
<evidence type="ECO:0000313" key="4">
    <source>
        <dbReference type="Proteomes" id="UP001194468"/>
    </source>
</evidence>
<evidence type="ECO:0000259" key="2">
    <source>
        <dbReference type="Pfam" id="PF17667"/>
    </source>
</evidence>
<dbReference type="AlphaFoldDB" id="A0AAD4BD30"/>
<dbReference type="PANTHER" id="PTHR38248">
    <property type="entry name" value="FUNK1 6"/>
    <property type="match status" value="1"/>
</dbReference>
<dbReference type="PANTHER" id="PTHR38248:SF2">
    <property type="entry name" value="FUNK1 11"/>
    <property type="match status" value="1"/>
</dbReference>
<accession>A0AAD4BD30</accession>